<dbReference type="InterPro" id="IPR040521">
    <property type="entry name" value="KDZ"/>
</dbReference>
<dbReference type="Pfam" id="PF18758">
    <property type="entry name" value="KDZ"/>
    <property type="match status" value="1"/>
</dbReference>
<dbReference type="HOGENOM" id="CLU_003703_3_0_1"/>
<reference evidence="1 2" key="1">
    <citation type="submission" date="2014-04" db="EMBL/GenBank/DDBJ databases">
        <authorList>
            <consortium name="DOE Joint Genome Institute"/>
            <person name="Kuo A."/>
            <person name="Tarkka M."/>
            <person name="Buscot F."/>
            <person name="Kohler A."/>
            <person name="Nagy L.G."/>
            <person name="Floudas D."/>
            <person name="Copeland A."/>
            <person name="Barry K.W."/>
            <person name="Cichocki N."/>
            <person name="Veneault-Fourrey C."/>
            <person name="LaButti K."/>
            <person name="Lindquist E.A."/>
            <person name="Lipzen A."/>
            <person name="Lundell T."/>
            <person name="Morin E."/>
            <person name="Murat C."/>
            <person name="Sun H."/>
            <person name="Tunlid A."/>
            <person name="Henrissat B."/>
            <person name="Grigoriev I.V."/>
            <person name="Hibbett D.S."/>
            <person name="Martin F."/>
            <person name="Nordberg H.P."/>
            <person name="Cantor M.N."/>
            <person name="Hua S.X."/>
        </authorList>
    </citation>
    <scope>NUCLEOTIDE SEQUENCE [LARGE SCALE GENOMIC DNA]</scope>
    <source>
        <strain evidence="1 2">F 1598</strain>
    </source>
</reference>
<dbReference type="EMBL" id="KN832992">
    <property type="protein sequence ID" value="KIM82917.1"/>
    <property type="molecule type" value="Genomic_DNA"/>
</dbReference>
<evidence type="ECO:0000313" key="2">
    <source>
        <dbReference type="Proteomes" id="UP000054166"/>
    </source>
</evidence>
<organism evidence="1 2">
    <name type="scientific">Piloderma croceum (strain F 1598)</name>
    <dbReference type="NCBI Taxonomy" id="765440"/>
    <lineage>
        <taxon>Eukaryota</taxon>
        <taxon>Fungi</taxon>
        <taxon>Dikarya</taxon>
        <taxon>Basidiomycota</taxon>
        <taxon>Agaricomycotina</taxon>
        <taxon>Agaricomycetes</taxon>
        <taxon>Agaricomycetidae</taxon>
        <taxon>Atheliales</taxon>
        <taxon>Atheliaceae</taxon>
        <taxon>Piloderma</taxon>
    </lineage>
</organism>
<proteinExistence type="predicted"/>
<accession>A0A0C3BZW4</accession>
<gene>
    <name evidence="1" type="ORF">PILCRDRAFT_7372</name>
</gene>
<dbReference type="InParanoid" id="A0A0C3BZW4"/>
<reference evidence="2" key="2">
    <citation type="submission" date="2015-01" db="EMBL/GenBank/DDBJ databases">
        <title>Evolutionary Origins and Diversification of the Mycorrhizal Mutualists.</title>
        <authorList>
            <consortium name="DOE Joint Genome Institute"/>
            <consortium name="Mycorrhizal Genomics Consortium"/>
            <person name="Kohler A."/>
            <person name="Kuo A."/>
            <person name="Nagy L.G."/>
            <person name="Floudas D."/>
            <person name="Copeland A."/>
            <person name="Barry K.W."/>
            <person name="Cichocki N."/>
            <person name="Veneault-Fourrey C."/>
            <person name="LaButti K."/>
            <person name="Lindquist E.A."/>
            <person name="Lipzen A."/>
            <person name="Lundell T."/>
            <person name="Morin E."/>
            <person name="Murat C."/>
            <person name="Riley R."/>
            <person name="Ohm R."/>
            <person name="Sun H."/>
            <person name="Tunlid A."/>
            <person name="Henrissat B."/>
            <person name="Grigoriev I.V."/>
            <person name="Hibbett D.S."/>
            <person name="Martin F."/>
        </authorList>
    </citation>
    <scope>NUCLEOTIDE SEQUENCE [LARGE SCALE GENOMIC DNA]</scope>
    <source>
        <strain evidence="2">F 1598</strain>
    </source>
</reference>
<dbReference type="AlphaFoldDB" id="A0A0C3BZW4"/>
<name>A0A0C3BZW4_PILCF</name>
<dbReference type="Proteomes" id="UP000054166">
    <property type="component" value="Unassembled WGS sequence"/>
</dbReference>
<dbReference type="OrthoDB" id="2787064at2759"/>
<dbReference type="STRING" id="765440.A0A0C3BZW4"/>
<sequence length="362" mass="40934">MDYSICQALKRFPHHVQALIIYDICCQWSLHFRQRVLESKFLELFDSLEIIGAVGKWHLATHIPECFLKFSLNFVEGAGEVDGEILETLWSPLDEVAGLTQAMSISHAQEVIDDHMNDSNWWKIISDSLCTKRSRATKGVSEMKPAFEQLTECLDASLVREWTEQERVAMEQRGDHLKIYEVVAKKLPTLAEIRLKLSETEVQHRNLSGLVSTITEGLAIEKSQMLLQCHVASLGSTCSVAQKNELLDRRRKLEARISAYEHKVSVIIKLNDDVRWAMQDGRTPGMDPEAGEASDDLLDLYPDEWFTPEKERITLPSALTAGEIDHLALKPIAMIESELRKGQVMDALGGLHLALGEKSLRF</sequence>
<keyword evidence="2" id="KW-1185">Reference proteome</keyword>
<protein>
    <submittedName>
        <fullName evidence="1">Uncharacterized protein</fullName>
    </submittedName>
</protein>
<evidence type="ECO:0000313" key="1">
    <source>
        <dbReference type="EMBL" id="KIM82917.1"/>
    </source>
</evidence>